<evidence type="ECO:0000313" key="3">
    <source>
        <dbReference type="Proteomes" id="UP001597183"/>
    </source>
</evidence>
<dbReference type="Pfam" id="PF13302">
    <property type="entry name" value="Acetyltransf_3"/>
    <property type="match status" value="1"/>
</dbReference>
<reference evidence="3" key="1">
    <citation type="journal article" date="2019" name="Int. J. Syst. Evol. Microbiol.">
        <title>The Global Catalogue of Microorganisms (GCM) 10K type strain sequencing project: providing services to taxonomists for standard genome sequencing and annotation.</title>
        <authorList>
            <consortium name="The Broad Institute Genomics Platform"/>
            <consortium name="The Broad Institute Genome Sequencing Center for Infectious Disease"/>
            <person name="Wu L."/>
            <person name="Ma J."/>
        </authorList>
    </citation>
    <scope>NUCLEOTIDE SEQUENCE [LARGE SCALE GENOMIC DNA]</scope>
    <source>
        <strain evidence="3">CCM 7526</strain>
    </source>
</reference>
<dbReference type="PANTHER" id="PTHR43441:SF10">
    <property type="entry name" value="ACETYLTRANSFERASE"/>
    <property type="match status" value="1"/>
</dbReference>
<dbReference type="Gene3D" id="3.40.630.30">
    <property type="match status" value="1"/>
</dbReference>
<dbReference type="GO" id="GO:0016746">
    <property type="term" value="F:acyltransferase activity"/>
    <property type="evidence" value="ECO:0007669"/>
    <property type="project" value="UniProtKB-KW"/>
</dbReference>
<keyword evidence="3" id="KW-1185">Reference proteome</keyword>
<evidence type="ECO:0000259" key="1">
    <source>
        <dbReference type="PROSITE" id="PS51186"/>
    </source>
</evidence>
<accession>A0ABW4AZA2</accession>
<dbReference type="EC" id="2.3.-.-" evidence="2"/>
<dbReference type="SUPFAM" id="SSF55729">
    <property type="entry name" value="Acyl-CoA N-acyltransferases (Nat)"/>
    <property type="match status" value="1"/>
</dbReference>
<proteinExistence type="predicted"/>
<organism evidence="2 3">
    <name type="scientific">Actinoplanes sichuanensis</name>
    <dbReference type="NCBI Taxonomy" id="512349"/>
    <lineage>
        <taxon>Bacteria</taxon>
        <taxon>Bacillati</taxon>
        <taxon>Actinomycetota</taxon>
        <taxon>Actinomycetes</taxon>
        <taxon>Micromonosporales</taxon>
        <taxon>Micromonosporaceae</taxon>
        <taxon>Actinoplanes</taxon>
    </lineage>
</organism>
<dbReference type="InterPro" id="IPR000182">
    <property type="entry name" value="GNAT_dom"/>
</dbReference>
<dbReference type="Proteomes" id="UP001597183">
    <property type="component" value="Unassembled WGS sequence"/>
</dbReference>
<comment type="caution">
    <text evidence="2">The sequence shown here is derived from an EMBL/GenBank/DDBJ whole genome shotgun (WGS) entry which is preliminary data.</text>
</comment>
<keyword evidence="2" id="KW-0012">Acyltransferase</keyword>
<dbReference type="CDD" id="cd04301">
    <property type="entry name" value="NAT_SF"/>
    <property type="match status" value="1"/>
</dbReference>
<dbReference type="EMBL" id="JBHTMK010000087">
    <property type="protein sequence ID" value="MFD1374712.1"/>
    <property type="molecule type" value="Genomic_DNA"/>
</dbReference>
<sequence>METMGRGVAVAEEPKSPSWPSVQPVLFGDRVTLRPWHPNDAAIVYRICQDPDIQYWTRIPVPYERGHAAEFTGLHAPRSWSDGAGAAFAVTDSHSAEVLGSVGLVAIDAEDMVGEVGYWIAPAARRRGVATASIAMLASWALGEVGLARLELLIEPENIGSRKAAERAGAVLEGVMRSKAKNRAGQRCDLSLYAILPDTCLIDGFKQKVCGDGAGSSGHAGPFTILGRTG</sequence>
<keyword evidence="2" id="KW-0808">Transferase</keyword>
<gene>
    <name evidence="2" type="ORF">ACFQ5G_56080</name>
</gene>
<dbReference type="PROSITE" id="PS51186">
    <property type="entry name" value="GNAT"/>
    <property type="match status" value="1"/>
</dbReference>
<protein>
    <submittedName>
        <fullName evidence="2">GNAT family N-acetyltransferase</fullName>
        <ecNumber evidence="2">2.3.-.-</ecNumber>
    </submittedName>
</protein>
<dbReference type="PANTHER" id="PTHR43441">
    <property type="entry name" value="RIBOSOMAL-PROTEIN-SERINE ACETYLTRANSFERASE"/>
    <property type="match status" value="1"/>
</dbReference>
<evidence type="ECO:0000313" key="2">
    <source>
        <dbReference type="EMBL" id="MFD1374712.1"/>
    </source>
</evidence>
<dbReference type="InterPro" id="IPR016181">
    <property type="entry name" value="Acyl_CoA_acyltransferase"/>
</dbReference>
<name>A0ABW4AZA2_9ACTN</name>
<feature type="domain" description="N-acetyltransferase" evidence="1">
    <location>
        <begin position="31"/>
        <end position="199"/>
    </location>
</feature>
<dbReference type="InterPro" id="IPR051908">
    <property type="entry name" value="Ribosomal_N-acetyltransferase"/>
</dbReference>
<dbReference type="RefSeq" id="WP_317796757.1">
    <property type="nucleotide sequence ID" value="NZ_AP028461.1"/>
</dbReference>